<keyword evidence="3 6" id="KW-0812">Transmembrane</keyword>
<evidence type="ECO:0000313" key="8">
    <source>
        <dbReference type="EMBL" id="CQD10017.1"/>
    </source>
</evidence>
<evidence type="ECO:0000256" key="1">
    <source>
        <dbReference type="ARBA" id="ARBA00004141"/>
    </source>
</evidence>
<evidence type="ECO:0000256" key="3">
    <source>
        <dbReference type="ARBA" id="ARBA00022692"/>
    </source>
</evidence>
<evidence type="ECO:0000313" key="9">
    <source>
        <dbReference type="Proteomes" id="UP000199251"/>
    </source>
</evidence>
<dbReference type="InterPro" id="IPR004307">
    <property type="entry name" value="TspO_MBR"/>
</dbReference>
<evidence type="ECO:0000256" key="6">
    <source>
        <dbReference type="SAM" id="Phobius"/>
    </source>
</evidence>
<organism evidence="8 9">
    <name type="scientific">Mycobacterium lentiflavum</name>
    <dbReference type="NCBI Taxonomy" id="141349"/>
    <lineage>
        <taxon>Bacteria</taxon>
        <taxon>Bacillati</taxon>
        <taxon>Actinomycetota</taxon>
        <taxon>Actinomycetes</taxon>
        <taxon>Mycobacteriales</taxon>
        <taxon>Mycobacteriaceae</taxon>
        <taxon>Mycobacterium</taxon>
        <taxon>Mycobacterium simiae complex</taxon>
    </lineage>
</organism>
<protein>
    <submittedName>
        <fullName evidence="8">Tryptophan-rich sensory protein</fullName>
    </submittedName>
</protein>
<gene>
    <name evidence="8" type="ORF">BN1232_01833</name>
</gene>
<dbReference type="AlphaFoldDB" id="A0A0E4GX84"/>
<evidence type="ECO:0000256" key="4">
    <source>
        <dbReference type="ARBA" id="ARBA00022989"/>
    </source>
</evidence>
<feature type="transmembrane region" description="Helical" evidence="6">
    <location>
        <begin position="45"/>
        <end position="66"/>
    </location>
</feature>
<dbReference type="Gene3D" id="1.20.1260.100">
    <property type="entry name" value="TspO/MBR protein"/>
    <property type="match status" value="1"/>
</dbReference>
<keyword evidence="7" id="KW-0732">Signal</keyword>
<feature type="transmembrane region" description="Helical" evidence="6">
    <location>
        <begin position="135"/>
        <end position="155"/>
    </location>
</feature>
<dbReference type="OrthoDB" id="9795496at2"/>
<dbReference type="FunFam" id="1.20.1260.100:FF:000001">
    <property type="entry name" value="translocator protein 2"/>
    <property type="match status" value="1"/>
</dbReference>
<evidence type="ECO:0000256" key="7">
    <source>
        <dbReference type="SAM" id="SignalP"/>
    </source>
</evidence>
<accession>A0A0E4GX84</accession>
<dbReference type="RefSeq" id="WP_090601056.1">
    <property type="nucleotide sequence ID" value="NZ_CTEE01000001.1"/>
</dbReference>
<comment type="similarity">
    <text evidence="2">Belongs to the TspO/BZRP family.</text>
</comment>
<feature type="transmembrane region" description="Helical" evidence="6">
    <location>
        <begin position="78"/>
        <end position="99"/>
    </location>
</feature>
<feature type="chain" id="PRO_5039552942" evidence="7">
    <location>
        <begin position="17"/>
        <end position="159"/>
    </location>
</feature>
<evidence type="ECO:0000256" key="5">
    <source>
        <dbReference type="ARBA" id="ARBA00023136"/>
    </source>
</evidence>
<dbReference type="STRING" id="141349.BN1232_01833"/>
<feature type="signal peptide" evidence="7">
    <location>
        <begin position="1"/>
        <end position="16"/>
    </location>
</feature>
<keyword evidence="5 6" id="KW-0472">Membrane</keyword>
<dbReference type="PANTHER" id="PTHR10057:SF0">
    <property type="entry name" value="TRANSLOCATOR PROTEIN"/>
    <property type="match status" value="1"/>
</dbReference>
<sequence>MKLSTLAATTLAVAVAAGTGGIASPRRVPAWYTRLRKPAYQPPNAAFPIVWTGLYTDIATTSAVTLDKFRAAGQHDKARGYAAALTVNLLLNAGWSWLFFRFHKLGAAVLGAAALTASSADLARRAAAADPRAGAALAPYPLWCAFATVLATHIWRLNR</sequence>
<dbReference type="PANTHER" id="PTHR10057">
    <property type="entry name" value="PERIPHERAL-TYPE BENZODIAZEPINE RECEPTOR"/>
    <property type="match status" value="1"/>
</dbReference>
<dbReference type="EMBL" id="CTEE01000001">
    <property type="protein sequence ID" value="CQD10017.1"/>
    <property type="molecule type" value="Genomic_DNA"/>
</dbReference>
<evidence type="ECO:0000256" key="2">
    <source>
        <dbReference type="ARBA" id="ARBA00007524"/>
    </source>
</evidence>
<proteinExistence type="inferred from homology"/>
<dbReference type="CDD" id="cd15904">
    <property type="entry name" value="TSPO_MBR"/>
    <property type="match status" value="1"/>
</dbReference>
<dbReference type="GO" id="GO:0016020">
    <property type="term" value="C:membrane"/>
    <property type="evidence" value="ECO:0007669"/>
    <property type="project" value="UniProtKB-SubCell"/>
</dbReference>
<reference evidence="8 9" key="1">
    <citation type="submission" date="2015-03" db="EMBL/GenBank/DDBJ databases">
        <authorList>
            <person name="Urmite Genomes"/>
        </authorList>
    </citation>
    <scope>NUCLEOTIDE SEQUENCE [LARGE SCALE GENOMIC DNA]</scope>
    <source>
        <strain evidence="8 9">CSUR P1491</strain>
    </source>
</reference>
<dbReference type="Pfam" id="PF03073">
    <property type="entry name" value="TspO_MBR"/>
    <property type="match status" value="1"/>
</dbReference>
<name>A0A0E4GX84_MYCLN</name>
<dbReference type="GO" id="GO:0033013">
    <property type="term" value="P:tetrapyrrole metabolic process"/>
    <property type="evidence" value="ECO:0007669"/>
    <property type="project" value="UniProtKB-ARBA"/>
</dbReference>
<dbReference type="Proteomes" id="UP000199251">
    <property type="component" value="Unassembled WGS sequence"/>
</dbReference>
<keyword evidence="4 6" id="KW-1133">Transmembrane helix</keyword>
<dbReference type="InterPro" id="IPR038330">
    <property type="entry name" value="TspO/MBR-related_sf"/>
</dbReference>
<comment type="subcellular location">
    <subcellularLocation>
        <location evidence="1">Membrane</location>
        <topology evidence="1">Multi-pass membrane protein</topology>
    </subcellularLocation>
</comment>
<dbReference type="PIRSF" id="PIRSF005859">
    <property type="entry name" value="PBR"/>
    <property type="match status" value="1"/>
</dbReference>